<sequence>MRLYPSANKRGTTDFPSSFKRNFLLLEFELLLVKLIDDYGCESEVSSSDTSIRFLRAMFFVSRRGLAGGAEISRSRLLIIHSSGLQSFDLRLETQREPEETSPFLNETTNLLKENKNEQVFKKFTDGQLYYWMHRRKY</sequence>
<proteinExistence type="predicted"/>
<evidence type="ECO:0000313" key="1">
    <source>
        <dbReference type="EMBL" id="CAG8666225.1"/>
    </source>
</evidence>
<organism evidence="1 2">
    <name type="scientific">Ambispora gerdemannii</name>
    <dbReference type="NCBI Taxonomy" id="144530"/>
    <lineage>
        <taxon>Eukaryota</taxon>
        <taxon>Fungi</taxon>
        <taxon>Fungi incertae sedis</taxon>
        <taxon>Mucoromycota</taxon>
        <taxon>Glomeromycotina</taxon>
        <taxon>Glomeromycetes</taxon>
        <taxon>Archaeosporales</taxon>
        <taxon>Ambisporaceae</taxon>
        <taxon>Ambispora</taxon>
    </lineage>
</organism>
<keyword evidence="2" id="KW-1185">Reference proteome</keyword>
<comment type="caution">
    <text evidence="1">The sequence shown here is derived from an EMBL/GenBank/DDBJ whole genome shotgun (WGS) entry which is preliminary data.</text>
</comment>
<gene>
    <name evidence="1" type="ORF">AGERDE_LOCUS12050</name>
</gene>
<reference evidence="1" key="1">
    <citation type="submission" date="2021-06" db="EMBL/GenBank/DDBJ databases">
        <authorList>
            <person name="Kallberg Y."/>
            <person name="Tangrot J."/>
            <person name="Rosling A."/>
        </authorList>
    </citation>
    <scope>NUCLEOTIDE SEQUENCE</scope>
    <source>
        <strain evidence="1">MT106</strain>
    </source>
</reference>
<dbReference type="EMBL" id="CAJVPL010006772">
    <property type="protein sequence ID" value="CAG8666225.1"/>
    <property type="molecule type" value="Genomic_DNA"/>
</dbReference>
<evidence type="ECO:0000313" key="2">
    <source>
        <dbReference type="Proteomes" id="UP000789831"/>
    </source>
</evidence>
<name>A0A9N9E5R9_9GLOM</name>
<dbReference type="Proteomes" id="UP000789831">
    <property type="component" value="Unassembled WGS sequence"/>
</dbReference>
<accession>A0A9N9E5R9</accession>
<dbReference type="AlphaFoldDB" id="A0A9N9E5R9"/>
<protein>
    <submittedName>
        <fullName evidence="1">10029_t:CDS:1</fullName>
    </submittedName>
</protein>